<reference evidence="3" key="1">
    <citation type="journal article" date="2019" name="Int. J. Syst. Evol. Microbiol.">
        <title>The Global Catalogue of Microorganisms (GCM) 10K type strain sequencing project: providing services to taxonomists for standard genome sequencing and annotation.</title>
        <authorList>
            <consortium name="The Broad Institute Genomics Platform"/>
            <consortium name="The Broad Institute Genome Sequencing Center for Infectious Disease"/>
            <person name="Wu L."/>
            <person name="Ma J."/>
        </authorList>
    </citation>
    <scope>NUCLEOTIDE SEQUENCE [LARGE SCALE GENOMIC DNA]</scope>
    <source>
        <strain evidence="3">CGMCC 1.15922</strain>
    </source>
</reference>
<feature type="compositionally biased region" description="Basic and acidic residues" evidence="1">
    <location>
        <begin position="10"/>
        <end position="25"/>
    </location>
</feature>
<feature type="region of interest" description="Disordered" evidence="1">
    <location>
        <begin position="1"/>
        <end position="42"/>
    </location>
</feature>
<sequence>MSCCGQCGGENHEQTEDQMKEKNEDQTTALAQSPVAEKSDKH</sequence>
<dbReference type="EMBL" id="BNAH01000001">
    <property type="protein sequence ID" value="GHE79026.1"/>
    <property type="molecule type" value="Genomic_DNA"/>
</dbReference>
<accession>A0ABQ3IG15</accession>
<evidence type="ECO:0000313" key="2">
    <source>
        <dbReference type="EMBL" id="GHE79026.1"/>
    </source>
</evidence>
<protein>
    <submittedName>
        <fullName evidence="2">Uncharacterized protein</fullName>
    </submittedName>
</protein>
<evidence type="ECO:0000256" key="1">
    <source>
        <dbReference type="SAM" id="MobiDB-lite"/>
    </source>
</evidence>
<name>A0ABQ3IG15_9GAMM</name>
<comment type="caution">
    <text evidence="2">The sequence shown here is derived from an EMBL/GenBank/DDBJ whole genome shotgun (WGS) entry which is preliminary data.</text>
</comment>
<dbReference type="RefSeq" id="WP_268245233.1">
    <property type="nucleotide sequence ID" value="NZ_BNAH01000001.1"/>
</dbReference>
<evidence type="ECO:0000313" key="3">
    <source>
        <dbReference type="Proteomes" id="UP000626370"/>
    </source>
</evidence>
<proteinExistence type="predicted"/>
<gene>
    <name evidence="2" type="ORF">GCM10011501_03690</name>
</gene>
<keyword evidence="3" id="KW-1185">Reference proteome</keyword>
<organism evidence="2 3">
    <name type="scientific">Thalassotalea profundi</name>
    <dbReference type="NCBI Taxonomy" id="2036687"/>
    <lineage>
        <taxon>Bacteria</taxon>
        <taxon>Pseudomonadati</taxon>
        <taxon>Pseudomonadota</taxon>
        <taxon>Gammaproteobacteria</taxon>
        <taxon>Alteromonadales</taxon>
        <taxon>Colwelliaceae</taxon>
        <taxon>Thalassotalea</taxon>
    </lineage>
</organism>
<dbReference type="Proteomes" id="UP000626370">
    <property type="component" value="Unassembled WGS sequence"/>
</dbReference>